<keyword evidence="3" id="KW-0804">Transcription</keyword>
<gene>
    <name evidence="6" type="ORF">GCM10010468_46540</name>
</gene>
<dbReference type="InterPro" id="IPR009057">
    <property type="entry name" value="Homeodomain-like_sf"/>
</dbReference>
<reference evidence="7" key="1">
    <citation type="journal article" date="2019" name="Int. J. Syst. Evol. Microbiol.">
        <title>The Global Catalogue of Microorganisms (GCM) 10K type strain sequencing project: providing services to taxonomists for standard genome sequencing and annotation.</title>
        <authorList>
            <consortium name="The Broad Institute Genomics Platform"/>
            <consortium name="The Broad Institute Genome Sequencing Center for Infectious Disease"/>
            <person name="Wu L."/>
            <person name="Ma J."/>
        </authorList>
    </citation>
    <scope>NUCLEOTIDE SEQUENCE [LARGE SCALE GENOMIC DNA]</scope>
    <source>
        <strain evidence="7">JCM 9377</strain>
    </source>
</reference>
<dbReference type="EMBL" id="BAAAUV010000012">
    <property type="protein sequence ID" value="GAA3221432.1"/>
    <property type="molecule type" value="Genomic_DNA"/>
</dbReference>
<name>A0ABP6QD98_9ACTN</name>
<evidence type="ECO:0000313" key="7">
    <source>
        <dbReference type="Proteomes" id="UP001501237"/>
    </source>
</evidence>
<accession>A0ABP6QD98</accession>
<evidence type="ECO:0000313" key="6">
    <source>
        <dbReference type="EMBL" id="GAA3221432.1"/>
    </source>
</evidence>
<evidence type="ECO:0000256" key="3">
    <source>
        <dbReference type="ARBA" id="ARBA00023163"/>
    </source>
</evidence>
<comment type="caution">
    <text evidence="6">The sequence shown here is derived from an EMBL/GenBank/DDBJ whole genome shotgun (WGS) entry which is preliminary data.</text>
</comment>
<organism evidence="6 7">
    <name type="scientific">Actinocorallia longicatena</name>
    <dbReference type="NCBI Taxonomy" id="111803"/>
    <lineage>
        <taxon>Bacteria</taxon>
        <taxon>Bacillati</taxon>
        <taxon>Actinomycetota</taxon>
        <taxon>Actinomycetes</taxon>
        <taxon>Streptosporangiales</taxon>
        <taxon>Thermomonosporaceae</taxon>
        <taxon>Actinocorallia</taxon>
    </lineage>
</organism>
<evidence type="ECO:0000259" key="5">
    <source>
        <dbReference type="PROSITE" id="PS50977"/>
    </source>
</evidence>
<dbReference type="PANTHER" id="PTHR30055:SF238">
    <property type="entry name" value="MYCOFACTOCIN BIOSYNTHESIS TRANSCRIPTIONAL REGULATOR MFTR-RELATED"/>
    <property type="match status" value="1"/>
</dbReference>
<dbReference type="Proteomes" id="UP001501237">
    <property type="component" value="Unassembled WGS sequence"/>
</dbReference>
<feature type="DNA-binding region" description="H-T-H motif" evidence="4">
    <location>
        <begin position="31"/>
        <end position="50"/>
    </location>
</feature>
<dbReference type="SUPFAM" id="SSF46689">
    <property type="entry name" value="Homeodomain-like"/>
    <property type="match status" value="1"/>
</dbReference>
<dbReference type="PANTHER" id="PTHR30055">
    <property type="entry name" value="HTH-TYPE TRANSCRIPTIONAL REGULATOR RUTR"/>
    <property type="match status" value="1"/>
</dbReference>
<dbReference type="Gene3D" id="1.10.357.10">
    <property type="entry name" value="Tetracycline Repressor, domain 2"/>
    <property type="match status" value="1"/>
</dbReference>
<keyword evidence="1" id="KW-0805">Transcription regulation</keyword>
<sequence length="197" mass="20814">MPTGVHLRDARRRLFDAAERVLLRDGPNALTSRAVTDEAGCAKGVLHRHFTDFDAFLVDLVLERAAHLETQADALRRAAGTGTVAGNLTGALTALFGPVPVAIIPLITFRDELRARLREARPGGGITILAEATKAVAAYLSDERALGRLAADVDLEALTLSLVGGGHLLFADRDPGTPAPEAIERFVTSTIAHALPG</sequence>
<evidence type="ECO:0000256" key="1">
    <source>
        <dbReference type="ARBA" id="ARBA00023015"/>
    </source>
</evidence>
<proteinExistence type="predicted"/>
<evidence type="ECO:0000256" key="2">
    <source>
        <dbReference type="ARBA" id="ARBA00023125"/>
    </source>
</evidence>
<dbReference type="RefSeq" id="WP_344831851.1">
    <property type="nucleotide sequence ID" value="NZ_BAAAUV010000012.1"/>
</dbReference>
<dbReference type="InterPro" id="IPR050109">
    <property type="entry name" value="HTH-type_TetR-like_transc_reg"/>
</dbReference>
<keyword evidence="2 4" id="KW-0238">DNA-binding</keyword>
<protein>
    <submittedName>
        <fullName evidence="6">TetR/AcrR family transcriptional regulator</fullName>
    </submittedName>
</protein>
<dbReference type="InterPro" id="IPR001647">
    <property type="entry name" value="HTH_TetR"/>
</dbReference>
<evidence type="ECO:0000256" key="4">
    <source>
        <dbReference type="PROSITE-ProRule" id="PRU00335"/>
    </source>
</evidence>
<feature type="domain" description="HTH tetR-type" evidence="5">
    <location>
        <begin position="8"/>
        <end position="68"/>
    </location>
</feature>
<dbReference type="Pfam" id="PF00440">
    <property type="entry name" value="TetR_N"/>
    <property type="match status" value="1"/>
</dbReference>
<dbReference type="PROSITE" id="PS50977">
    <property type="entry name" value="HTH_TETR_2"/>
    <property type="match status" value="1"/>
</dbReference>
<keyword evidence="7" id="KW-1185">Reference proteome</keyword>